<sequence>MPLQETQGAALDFDSFKRAALLTVFQAGGVLGTRELDWYWREDAAFFVGLLSLGCSAAFRSR</sequence>
<evidence type="ECO:0000313" key="2">
    <source>
        <dbReference type="Proteomes" id="UP001305414"/>
    </source>
</evidence>
<name>A0AAN7UYM7_9PEZI</name>
<dbReference type="AlphaFoldDB" id="A0AAN7UYM7"/>
<reference evidence="1 2" key="1">
    <citation type="submission" date="2023-10" db="EMBL/GenBank/DDBJ databases">
        <title>Draft genome sequence of Xylaria bambusicola isolate GMP-LS, the root and basal stem rot pathogen of sugarcane in Indonesia.</title>
        <authorList>
            <person name="Selvaraj P."/>
            <person name="Muralishankar V."/>
            <person name="Muruganantham S."/>
            <person name="Sp S."/>
            <person name="Haryani S."/>
            <person name="Lau K.J.X."/>
            <person name="Naqvi N.I."/>
        </authorList>
    </citation>
    <scope>NUCLEOTIDE SEQUENCE [LARGE SCALE GENOMIC DNA]</scope>
    <source>
        <strain evidence="1">GMP-LS</strain>
    </source>
</reference>
<evidence type="ECO:0000313" key="1">
    <source>
        <dbReference type="EMBL" id="KAK5630169.1"/>
    </source>
</evidence>
<dbReference type="Proteomes" id="UP001305414">
    <property type="component" value="Unassembled WGS sequence"/>
</dbReference>
<comment type="caution">
    <text evidence="1">The sequence shown here is derived from an EMBL/GenBank/DDBJ whole genome shotgun (WGS) entry which is preliminary data.</text>
</comment>
<gene>
    <name evidence="1" type="ORF">RRF57_005884</name>
</gene>
<protein>
    <submittedName>
        <fullName evidence="1">Uncharacterized protein</fullName>
    </submittedName>
</protein>
<organism evidence="1 2">
    <name type="scientific">Xylaria bambusicola</name>
    <dbReference type="NCBI Taxonomy" id="326684"/>
    <lineage>
        <taxon>Eukaryota</taxon>
        <taxon>Fungi</taxon>
        <taxon>Dikarya</taxon>
        <taxon>Ascomycota</taxon>
        <taxon>Pezizomycotina</taxon>
        <taxon>Sordariomycetes</taxon>
        <taxon>Xylariomycetidae</taxon>
        <taxon>Xylariales</taxon>
        <taxon>Xylariaceae</taxon>
        <taxon>Xylaria</taxon>
    </lineage>
</organism>
<keyword evidence="2" id="KW-1185">Reference proteome</keyword>
<dbReference type="EMBL" id="JAWHQM010000015">
    <property type="protein sequence ID" value="KAK5630169.1"/>
    <property type="molecule type" value="Genomic_DNA"/>
</dbReference>
<proteinExistence type="predicted"/>
<accession>A0AAN7UYM7</accession>